<protein>
    <submittedName>
        <fullName evidence="2">Uncharacterized protein</fullName>
    </submittedName>
</protein>
<feature type="compositionally biased region" description="Gly residues" evidence="1">
    <location>
        <begin position="647"/>
        <end position="679"/>
    </location>
</feature>
<feature type="compositionally biased region" description="Gly residues" evidence="1">
    <location>
        <begin position="314"/>
        <end position="326"/>
    </location>
</feature>
<organism evidence="2 3">
    <name type="scientific">Arctia plantaginis</name>
    <name type="common">Wood tiger moth</name>
    <name type="synonym">Phalaena plantaginis</name>
    <dbReference type="NCBI Taxonomy" id="874455"/>
    <lineage>
        <taxon>Eukaryota</taxon>
        <taxon>Metazoa</taxon>
        <taxon>Ecdysozoa</taxon>
        <taxon>Arthropoda</taxon>
        <taxon>Hexapoda</taxon>
        <taxon>Insecta</taxon>
        <taxon>Pterygota</taxon>
        <taxon>Neoptera</taxon>
        <taxon>Endopterygota</taxon>
        <taxon>Lepidoptera</taxon>
        <taxon>Glossata</taxon>
        <taxon>Ditrysia</taxon>
        <taxon>Noctuoidea</taxon>
        <taxon>Erebidae</taxon>
        <taxon>Arctiinae</taxon>
        <taxon>Arctia</taxon>
    </lineage>
</organism>
<evidence type="ECO:0000313" key="3">
    <source>
        <dbReference type="Proteomes" id="UP000494106"/>
    </source>
</evidence>
<feature type="compositionally biased region" description="Gly residues" evidence="1">
    <location>
        <begin position="472"/>
        <end position="482"/>
    </location>
</feature>
<feature type="compositionally biased region" description="Gly residues" evidence="1">
    <location>
        <begin position="284"/>
        <end position="306"/>
    </location>
</feature>
<dbReference type="Proteomes" id="UP000494106">
    <property type="component" value="Unassembled WGS sequence"/>
</dbReference>
<feature type="compositionally biased region" description="Pro residues" evidence="1">
    <location>
        <begin position="425"/>
        <end position="471"/>
    </location>
</feature>
<feature type="compositionally biased region" description="Polar residues" evidence="1">
    <location>
        <begin position="260"/>
        <end position="269"/>
    </location>
</feature>
<feature type="region of interest" description="Disordered" evidence="1">
    <location>
        <begin position="642"/>
        <end position="691"/>
    </location>
</feature>
<sequence>MLRNGRPEVEGKVLRTLVTDFYYNLLHQSAKSQEEKAILEPFNKHETGSRKLTDTDFKVNDRTKTDDEINFSDLLLEDNAFIEEPRGPIDASEVGAIGVTEIEAIEATPTPSSMKEKNDNNKQDFTILPTQDFNEHPKDGVVNMSVFLITAFFQPGRQPLNHADKFTVPVATPKPFIDNQADIEEQQRSVAAYPFSYYDRSLTLRRAMGGMDDGYADDDPFYGDNDNPNFPGTRKGGATPNLGSEGPPPDYKEPDMPSKGPNSEGQATDYTIDEEPVLRSRPGGRNGPGGPPGYGGPGGRPGYGGPGGPPPGYRGPGGPSHGYRGPGGPPPEYGGPGGPPPGYGGSGGPPPGYRGPGGPPHGYRGPGGPPPEYGSPGGPPPEYGGSGGPPPGYGGPGGHPPRGLGARPRGYGGSGGAPPGYGLPGGPPPGYGRPGGPPPGYGGSGGPPPGYRGPGGPPPGYGGPGGPPPGYGGPGAPQGFGPAGPRSQSYMGVGVRGGPSSPDLLRSGPEALEYSINTEIPQMPSQMRPSAVGAIYVPVADHNPLRAGPMAEETTTQAPAVQATPYPNYETIQTVLRNVAVNRTNEMDWLAVEAVTLNVKGASVKACRTMNCDSTCRRHSCQQSRNGAYIKTVPYWEQNQQSEYGAQGPGFGGPGGSGGPGGPGWPGGPGGRGGPGRPGGRSRSDDYESYD</sequence>
<proteinExistence type="predicted"/>
<accession>A0A8S0ZH71</accession>
<dbReference type="EMBL" id="CADEBC010000478">
    <property type="protein sequence ID" value="CAB3232616.1"/>
    <property type="molecule type" value="Genomic_DNA"/>
</dbReference>
<feature type="compositionally biased region" description="Basic and acidic residues" evidence="1">
    <location>
        <begin position="682"/>
        <end position="691"/>
    </location>
</feature>
<evidence type="ECO:0000313" key="2">
    <source>
        <dbReference type="EMBL" id="CAB3232616.1"/>
    </source>
</evidence>
<keyword evidence="3" id="KW-1185">Reference proteome</keyword>
<feature type="region of interest" description="Disordered" evidence="1">
    <location>
        <begin position="218"/>
        <end position="508"/>
    </location>
</feature>
<feature type="compositionally biased region" description="Pro residues" evidence="1">
    <location>
        <begin position="327"/>
        <end position="359"/>
    </location>
</feature>
<reference evidence="2 3" key="1">
    <citation type="submission" date="2020-04" db="EMBL/GenBank/DDBJ databases">
        <authorList>
            <person name="Wallbank WR R."/>
            <person name="Pardo Diaz C."/>
            <person name="Kozak K."/>
            <person name="Martin S."/>
            <person name="Jiggins C."/>
            <person name="Moest M."/>
            <person name="Warren A I."/>
            <person name="Byers J.R.P. K."/>
            <person name="Montejo-Kovacevich G."/>
            <person name="Yen C E."/>
        </authorList>
    </citation>
    <scope>NUCLEOTIDE SEQUENCE [LARGE SCALE GENOMIC DNA]</scope>
</reference>
<comment type="caution">
    <text evidence="2">The sequence shown here is derived from an EMBL/GenBank/DDBJ whole genome shotgun (WGS) entry which is preliminary data.</text>
</comment>
<name>A0A8S0ZH71_ARCPL</name>
<dbReference type="AlphaFoldDB" id="A0A8S0ZH71"/>
<feature type="compositionally biased region" description="Gly residues" evidence="1">
    <location>
        <begin position="410"/>
        <end position="424"/>
    </location>
</feature>
<gene>
    <name evidence="2" type="ORF">APLA_LOCUS4919</name>
</gene>
<dbReference type="OrthoDB" id="7467784at2759"/>
<evidence type="ECO:0000256" key="1">
    <source>
        <dbReference type="SAM" id="MobiDB-lite"/>
    </source>
</evidence>
<feature type="compositionally biased region" description="Pro residues" evidence="1">
    <location>
        <begin position="367"/>
        <end position="393"/>
    </location>
</feature>